<evidence type="ECO:0000256" key="1">
    <source>
        <dbReference type="ARBA" id="ARBA00004141"/>
    </source>
</evidence>
<evidence type="ECO:0000313" key="10">
    <source>
        <dbReference type="Proteomes" id="UP001172102"/>
    </source>
</evidence>
<feature type="compositionally biased region" description="Basic and acidic residues" evidence="6">
    <location>
        <begin position="299"/>
        <end position="317"/>
    </location>
</feature>
<evidence type="ECO:0000259" key="8">
    <source>
        <dbReference type="Pfam" id="PF20684"/>
    </source>
</evidence>
<evidence type="ECO:0000256" key="6">
    <source>
        <dbReference type="SAM" id="MobiDB-lite"/>
    </source>
</evidence>
<comment type="subcellular location">
    <subcellularLocation>
        <location evidence="1">Membrane</location>
        <topology evidence="1">Multi-pass membrane protein</topology>
    </subcellularLocation>
</comment>
<dbReference type="PANTHER" id="PTHR33048">
    <property type="entry name" value="PTH11-LIKE INTEGRAL MEMBRANE PROTEIN (AFU_ORTHOLOGUE AFUA_5G11245)"/>
    <property type="match status" value="1"/>
</dbReference>
<organism evidence="9 10">
    <name type="scientific">Lasiosphaeris hirsuta</name>
    <dbReference type="NCBI Taxonomy" id="260670"/>
    <lineage>
        <taxon>Eukaryota</taxon>
        <taxon>Fungi</taxon>
        <taxon>Dikarya</taxon>
        <taxon>Ascomycota</taxon>
        <taxon>Pezizomycotina</taxon>
        <taxon>Sordariomycetes</taxon>
        <taxon>Sordariomycetidae</taxon>
        <taxon>Sordariales</taxon>
        <taxon>Lasiosphaeriaceae</taxon>
        <taxon>Lasiosphaeris</taxon>
    </lineage>
</organism>
<evidence type="ECO:0000256" key="3">
    <source>
        <dbReference type="ARBA" id="ARBA00022989"/>
    </source>
</evidence>
<dbReference type="InterPro" id="IPR052337">
    <property type="entry name" value="SAT4-like"/>
</dbReference>
<feature type="domain" description="Rhodopsin" evidence="8">
    <location>
        <begin position="36"/>
        <end position="205"/>
    </location>
</feature>
<comment type="caution">
    <text evidence="9">The sequence shown here is derived from an EMBL/GenBank/DDBJ whole genome shotgun (WGS) entry which is preliminary data.</text>
</comment>
<dbReference type="EMBL" id="JAUKUA010000001">
    <property type="protein sequence ID" value="KAK0730871.1"/>
    <property type="molecule type" value="Genomic_DNA"/>
</dbReference>
<keyword evidence="4 7" id="KW-0472">Membrane</keyword>
<dbReference type="Pfam" id="PF20684">
    <property type="entry name" value="Fung_rhodopsin"/>
    <property type="match status" value="1"/>
</dbReference>
<accession>A0AA40BB09</accession>
<feature type="transmembrane region" description="Helical" evidence="7">
    <location>
        <begin position="111"/>
        <end position="132"/>
    </location>
</feature>
<dbReference type="InterPro" id="IPR049326">
    <property type="entry name" value="Rhodopsin_dom_fungi"/>
</dbReference>
<name>A0AA40BB09_9PEZI</name>
<protein>
    <recommendedName>
        <fullName evidence="8">Rhodopsin domain-containing protein</fullName>
    </recommendedName>
</protein>
<keyword evidence="3 7" id="KW-1133">Transmembrane helix</keyword>
<evidence type="ECO:0000256" key="4">
    <source>
        <dbReference type="ARBA" id="ARBA00023136"/>
    </source>
</evidence>
<gene>
    <name evidence="9" type="ORF">B0H67DRAFT_639320</name>
</gene>
<dbReference type="AlphaFoldDB" id="A0AA40BB09"/>
<reference evidence="9" key="1">
    <citation type="submission" date="2023-06" db="EMBL/GenBank/DDBJ databases">
        <title>Genome-scale phylogeny and comparative genomics of the fungal order Sordariales.</title>
        <authorList>
            <consortium name="Lawrence Berkeley National Laboratory"/>
            <person name="Hensen N."/>
            <person name="Bonometti L."/>
            <person name="Westerberg I."/>
            <person name="Brannstrom I.O."/>
            <person name="Guillou S."/>
            <person name="Cros-Aarteil S."/>
            <person name="Calhoun S."/>
            <person name="Haridas S."/>
            <person name="Kuo A."/>
            <person name="Mondo S."/>
            <person name="Pangilinan J."/>
            <person name="Riley R."/>
            <person name="Labutti K."/>
            <person name="Andreopoulos B."/>
            <person name="Lipzen A."/>
            <person name="Chen C."/>
            <person name="Yanf M."/>
            <person name="Daum C."/>
            <person name="Ng V."/>
            <person name="Clum A."/>
            <person name="Steindorff A."/>
            <person name="Ohm R."/>
            <person name="Martin F."/>
            <person name="Silar P."/>
            <person name="Natvig D."/>
            <person name="Lalanne C."/>
            <person name="Gautier V."/>
            <person name="Ament-Velasquez S.L."/>
            <person name="Kruys A."/>
            <person name="Hutchinson M.I."/>
            <person name="Powell A.J."/>
            <person name="Barry K."/>
            <person name="Miller A.N."/>
            <person name="Grigoriev I.V."/>
            <person name="Debuchy R."/>
            <person name="Gladieux P."/>
            <person name="Thoren M.H."/>
            <person name="Johannesson H."/>
        </authorList>
    </citation>
    <scope>NUCLEOTIDE SEQUENCE</scope>
    <source>
        <strain evidence="9">SMH4607-1</strain>
    </source>
</reference>
<comment type="similarity">
    <text evidence="5">Belongs to the SAT4 family.</text>
</comment>
<evidence type="ECO:0000256" key="5">
    <source>
        <dbReference type="ARBA" id="ARBA00038359"/>
    </source>
</evidence>
<proteinExistence type="inferred from homology"/>
<evidence type="ECO:0000256" key="7">
    <source>
        <dbReference type="SAM" id="Phobius"/>
    </source>
</evidence>
<feature type="transmembrane region" description="Helical" evidence="7">
    <location>
        <begin position="75"/>
        <end position="99"/>
    </location>
</feature>
<feature type="region of interest" description="Disordered" evidence="6">
    <location>
        <begin position="298"/>
        <end position="317"/>
    </location>
</feature>
<dbReference type="GO" id="GO:0016020">
    <property type="term" value="C:membrane"/>
    <property type="evidence" value="ECO:0007669"/>
    <property type="project" value="UniProtKB-SubCell"/>
</dbReference>
<dbReference type="Proteomes" id="UP001172102">
    <property type="component" value="Unassembled WGS sequence"/>
</dbReference>
<keyword evidence="2 7" id="KW-0812">Transmembrane</keyword>
<feature type="transmembrane region" description="Helical" evidence="7">
    <location>
        <begin position="16"/>
        <end position="36"/>
    </location>
</feature>
<sequence>MATTTELDPSFYESRAVVPIAVVTIVLSLATVTVALRTYTCAVIIHQFGMDDGAAIIALLFAIDTIYGVGRHIEVTFSISIVLYNASLTAIKIAFLLQYHRILVIRHMRRVVIAALTFVSLWSISELPITIFNCVPIEKFWLADSAPETCIPNLLFWYHNTAGNILTDVIVFVLPLPALGGLNLRKSQKIMLLGIFSLGFFDNVKSSCWFISELCSGIICACLPTFRPLLIKFFPSMESADRSGTYYNKQSYGRDGTFDSGRAKTTETSSSRGIVYYENVELRGHDSDEDEAVGVNHIRVGDHGPHDRARSRPDPLRKPYVQDKLRLKPAVLTEIAAGALQHPSGWGHTGDRGIKIKRGFTITIPVDTCGIFPKTSSRQEARPFSAEFAITTVFCLHIATTNDACDSRSF</sequence>
<dbReference type="PANTHER" id="PTHR33048:SF47">
    <property type="entry name" value="INTEGRAL MEMBRANE PROTEIN-RELATED"/>
    <property type="match status" value="1"/>
</dbReference>
<keyword evidence="10" id="KW-1185">Reference proteome</keyword>
<evidence type="ECO:0000256" key="2">
    <source>
        <dbReference type="ARBA" id="ARBA00022692"/>
    </source>
</evidence>
<feature type="transmembrane region" description="Helical" evidence="7">
    <location>
        <begin position="165"/>
        <end position="184"/>
    </location>
</feature>
<evidence type="ECO:0000313" key="9">
    <source>
        <dbReference type="EMBL" id="KAK0730871.1"/>
    </source>
</evidence>
<feature type="transmembrane region" description="Helical" evidence="7">
    <location>
        <begin position="48"/>
        <end position="69"/>
    </location>
</feature>